<proteinExistence type="predicted"/>
<sequence length="166" mass="19442">MQRVYSGYLRSCEEPPQSFEEWKKRRIEASPLFNYWYLVMELEITVLTFVQSIRQGDVVLYCDSLERLITWFFALDHMHYARWLSVHLRDMLALPDRHPQIAEEFRNGKFVIHKTQKPFSAIALDHAHEQNNKIVKGDGGSVGLTENSSELLRRMVSGPEISRMVS</sequence>
<accession>A0ABN8MST6</accession>
<evidence type="ECO:0000313" key="2">
    <source>
        <dbReference type="Proteomes" id="UP001159405"/>
    </source>
</evidence>
<dbReference type="PANTHER" id="PTHR47018">
    <property type="entry name" value="CXC DOMAIN-CONTAINING PROTEIN-RELATED"/>
    <property type="match status" value="1"/>
</dbReference>
<name>A0ABN8MST6_9CNID</name>
<reference evidence="1 2" key="1">
    <citation type="submission" date="2022-05" db="EMBL/GenBank/DDBJ databases">
        <authorList>
            <consortium name="Genoscope - CEA"/>
            <person name="William W."/>
        </authorList>
    </citation>
    <scope>NUCLEOTIDE SEQUENCE [LARGE SCALE GENOMIC DNA]</scope>
</reference>
<keyword evidence="2" id="KW-1185">Reference proteome</keyword>
<organism evidence="1 2">
    <name type="scientific">Porites lobata</name>
    <dbReference type="NCBI Taxonomy" id="104759"/>
    <lineage>
        <taxon>Eukaryota</taxon>
        <taxon>Metazoa</taxon>
        <taxon>Cnidaria</taxon>
        <taxon>Anthozoa</taxon>
        <taxon>Hexacorallia</taxon>
        <taxon>Scleractinia</taxon>
        <taxon>Fungiina</taxon>
        <taxon>Poritidae</taxon>
        <taxon>Porites</taxon>
    </lineage>
</organism>
<protein>
    <submittedName>
        <fullName evidence="1">Uncharacterized protein</fullName>
    </submittedName>
</protein>
<dbReference type="Proteomes" id="UP001159405">
    <property type="component" value="Unassembled WGS sequence"/>
</dbReference>
<evidence type="ECO:0000313" key="1">
    <source>
        <dbReference type="EMBL" id="CAH3033570.1"/>
    </source>
</evidence>
<comment type="caution">
    <text evidence="1">The sequence shown here is derived from an EMBL/GenBank/DDBJ whole genome shotgun (WGS) entry which is preliminary data.</text>
</comment>
<dbReference type="EMBL" id="CALNXK010000002">
    <property type="protein sequence ID" value="CAH3033570.1"/>
    <property type="molecule type" value="Genomic_DNA"/>
</dbReference>
<gene>
    <name evidence="1" type="ORF">PLOB_00015939</name>
</gene>